<keyword evidence="2 4" id="KW-0863">Zinc-finger</keyword>
<dbReference type="PROSITE" id="PS00518">
    <property type="entry name" value="ZF_RING_1"/>
    <property type="match status" value="1"/>
</dbReference>
<dbReference type="EMBL" id="LAEV01000918">
    <property type="protein sequence ID" value="KKA29289.1"/>
    <property type="molecule type" value="Genomic_DNA"/>
</dbReference>
<organism evidence="7 8">
    <name type="scientific">Thielaviopsis punctulata</name>
    <dbReference type="NCBI Taxonomy" id="72032"/>
    <lineage>
        <taxon>Eukaryota</taxon>
        <taxon>Fungi</taxon>
        <taxon>Dikarya</taxon>
        <taxon>Ascomycota</taxon>
        <taxon>Pezizomycotina</taxon>
        <taxon>Sordariomycetes</taxon>
        <taxon>Hypocreomycetidae</taxon>
        <taxon>Microascales</taxon>
        <taxon>Ceratocystidaceae</taxon>
        <taxon>Thielaviopsis</taxon>
    </lineage>
</organism>
<keyword evidence="1" id="KW-0479">Metal-binding</keyword>
<dbReference type="Proteomes" id="UP000033483">
    <property type="component" value="Unassembled WGS sequence"/>
</dbReference>
<dbReference type="PANTHER" id="PTHR23327:SF51">
    <property type="entry name" value="TRANSCRIPTIONAL REGULATOR OF YEAST FORM ADHERENCE 3"/>
    <property type="match status" value="1"/>
</dbReference>
<evidence type="ECO:0000256" key="1">
    <source>
        <dbReference type="ARBA" id="ARBA00022723"/>
    </source>
</evidence>
<protein>
    <recommendedName>
        <fullName evidence="9">RING-type domain-containing protein</fullName>
    </recommendedName>
</protein>
<dbReference type="Pfam" id="PF03105">
    <property type="entry name" value="SPX"/>
    <property type="match status" value="1"/>
</dbReference>
<dbReference type="SMART" id="SM00184">
    <property type="entry name" value="RING"/>
    <property type="match status" value="1"/>
</dbReference>
<evidence type="ECO:0000313" key="8">
    <source>
        <dbReference type="Proteomes" id="UP000033483"/>
    </source>
</evidence>
<dbReference type="Gene3D" id="3.30.40.10">
    <property type="entry name" value="Zinc/RING finger domain, C3HC4 (zinc finger)"/>
    <property type="match status" value="1"/>
</dbReference>
<feature type="domain" description="SPX" evidence="6">
    <location>
        <begin position="1"/>
        <end position="323"/>
    </location>
</feature>
<dbReference type="GO" id="GO:0008270">
    <property type="term" value="F:zinc ion binding"/>
    <property type="evidence" value="ECO:0007669"/>
    <property type="project" value="UniProtKB-KW"/>
</dbReference>
<dbReference type="PROSITE" id="PS50089">
    <property type="entry name" value="ZF_RING_2"/>
    <property type="match status" value="1"/>
</dbReference>
<dbReference type="PROSITE" id="PS51382">
    <property type="entry name" value="SPX"/>
    <property type="match status" value="1"/>
</dbReference>
<evidence type="ECO:0000256" key="3">
    <source>
        <dbReference type="ARBA" id="ARBA00022833"/>
    </source>
</evidence>
<evidence type="ECO:0000259" key="6">
    <source>
        <dbReference type="PROSITE" id="PS51382"/>
    </source>
</evidence>
<dbReference type="SUPFAM" id="SSF57850">
    <property type="entry name" value="RING/U-box"/>
    <property type="match status" value="1"/>
</dbReference>
<evidence type="ECO:0000313" key="7">
    <source>
        <dbReference type="EMBL" id="KKA29289.1"/>
    </source>
</evidence>
<comment type="caution">
    <text evidence="7">The sequence shown here is derived from an EMBL/GenBank/DDBJ whole genome shotgun (WGS) entry which is preliminary data.</text>
</comment>
<dbReference type="InterPro" id="IPR013083">
    <property type="entry name" value="Znf_RING/FYVE/PHD"/>
</dbReference>
<keyword evidence="8" id="KW-1185">Reference proteome</keyword>
<evidence type="ECO:0000256" key="2">
    <source>
        <dbReference type="ARBA" id="ARBA00022771"/>
    </source>
</evidence>
<dbReference type="AlphaFoldDB" id="A0A0F4ZFC6"/>
<accession>A0A0F4ZFC6</accession>
<keyword evidence="3" id="KW-0862">Zinc</keyword>
<dbReference type="PANTHER" id="PTHR23327">
    <property type="entry name" value="RING FINGER PROTEIN 127"/>
    <property type="match status" value="1"/>
</dbReference>
<dbReference type="InterPro" id="IPR001841">
    <property type="entry name" value="Znf_RING"/>
</dbReference>
<name>A0A0F4ZFC6_9PEZI</name>
<gene>
    <name evidence="7" type="ORF">TD95_002521</name>
</gene>
<evidence type="ECO:0008006" key="9">
    <source>
        <dbReference type="Google" id="ProtNLM"/>
    </source>
</evidence>
<dbReference type="Pfam" id="PF13920">
    <property type="entry name" value="zf-C3HC4_3"/>
    <property type="match status" value="1"/>
</dbReference>
<reference evidence="7 8" key="1">
    <citation type="submission" date="2015-03" db="EMBL/GenBank/DDBJ databases">
        <authorList>
            <person name="Radwan O."/>
            <person name="Al-Naeli F.A."/>
            <person name="Rendon G.A."/>
            <person name="Fields C."/>
        </authorList>
    </citation>
    <scope>NUCLEOTIDE SEQUENCE [LARGE SCALE GENOMIC DNA]</scope>
    <source>
        <strain evidence="7">CR-DP1</strain>
    </source>
</reference>
<dbReference type="OrthoDB" id="5588846at2759"/>
<evidence type="ECO:0000259" key="5">
    <source>
        <dbReference type="PROSITE" id="PS50089"/>
    </source>
</evidence>
<proteinExistence type="predicted"/>
<feature type="domain" description="RING-type" evidence="5">
    <location>
        <begin position="359"/>
        <end position="397"/>
    </location>
</feature>
<dbReference type="InterPro" id="IPR004331">
    <property type="entry name" value="SPX_dom"/>
</dbReference>
<evidence type="ECO:0000256" key="4">
    <source>
        <dbReference type="PROSITE-ProRule" id="PRU00175"/>
    </source>
</evidence>
<dbReference type="InterPro" id="IPR017907">
    <property type="entry name" value="Znf_RING_CS"/>
</dbReference>
<sequence length="453" mass="52348">MKFGHDFKEALKCQGFPPHWIEHAIPYSQLKKCLKKILNELQQLGLDAETIQELLSASSKDDVRLKYDLQESTIFHVLQPKLSIFVRIQDGTPIDATLTHASRKVIQRLLAKKLDDAMDTVSEDSGNTESPDPHECIPECNESAIRQLCEAEPNTNSEVIKVPLRFDAQFFEMLQNEVHGLETIQAREEKLLTNEISELKQIVEHVARPSRFSRTDVAHWREIFQIYLEAQVFFSTYETSSGVRKSSDALAKLMWFQNEMQRRQLEQNFKRPQSREAFTRFVELNASILKNLQFQEINRMAITKILKKFDKRTSFGVSKVFPLAIESTRVMSGSIAKDMCAAISSQIVSVVPQLDDYLCPVCFAIAWRAVRLQCNHVYCIRCVIKMQRRHDHCPLCRADTVEKASEENMDLKLERFLRKNFRAEVKEKAIADEIETGVEMYGPEYRRFSCAVM</sequence>